<dbReference type="InterPro" id="IPR011990">
    <property type="entry name" value="TPR-like_helical_dom_sf"/>
</dbReference>
<dbReference type="Gene3D" id="3.40.50.300">
    <property type="entry name" value="P-loop containing nucleotide triphosphate hydrolases"/>
    <property type="match status" value="1"/>
</dbReference>
<evidence type="ECO:0000313" key="3">
    <source>
        <dbReference type="EMBL" id="OSM00241.1"/>
    </source>
</evidence>
<reference evidence="3 4" key="1">
    <citation type="journal article" date="2016" name="BMC Genomics">
        <title>Combined genomic and structural analyses of a cultured magnetotactic bacterium reveals its niche adaptation to a dynamic environment.</title>
        <authorList>
            <person name="Araujo A.C."/>
            <person name="Morillo V."/>
            <person name="Cypriano J."/>
            <person name="Teixeira L.C."/>
            <person name="Leao P."/>
            <person name="Lyra S."/>
            <person name="Almeida L.G."/>
            <person name="Bazylinski D.A."/>
            <person name="Vasconcellos A.T."/>
            <person name="Abreu F."/>
            <person name="Lins U."/>
        </authorList>
    </citation>
    <scope>NUCLEOTIDE SEQUENCE [LARGE SCALE GENOMIC DNA]</scope>
    <source>
        <strain evidence="3 4">IT-1</strain>
    </source>
</reference>
<dbReference type="Pfam" id="PF13469">
    <property type="entry name" value="Sulfotransfer_3"/>
    <property type="match status" value="1"/>
</dbReference>
<dbReference type="STRING" id="1434232.MAIT1_00709"/>
<dbReference type="EMBL" id="LVJN01000021">
    <property type="protein sequence ID" value="OSM00241.1"/>
    <property type="molecule type" value="Genomic_DNA"/>
</dbReference>
<dbReference type="PANTHER" id="PTHR12788:SF10">
    <property type="entry name" value="PROTEIN-TYROSINE SULFOTRANSFERASE"/>
    <property type="match status" value="1"/>
</dbReference>
<dbReference type="OrthoDB" id="9800698at2"/>
<evidence type="ECO:0000256" key="1">
    <source>
        <dbReference type="ARBA" id="ARBA00022679"/>
    </source>
</evidence>
<dbReference type="PROSITE" id="PS50005">
    <property type="entry name" value="TPR"/>
    <property type="match status" value="1"/>
</dbReference>
<proteinExistence type="predicted"/>
<evidence type="ECO:0000256" key="2">
    <source>
        <dbReference type="PROSITE-ProRule" id="PRU00339"/>
    </source>
</evidence>
<dbReference type="GO" id="GO:0008476">
    <property type="term" value="F:protein-tyrosine sulfotransferase activity"/>
    <property type="evidence" value="ECO:0007669"/>
    <property type="project" value="InterPro"/>
</dbReference>
<dbReference type="SMART" id="SM00028">
    <property type="entry name" value="TPR"/>
    <property type="match status" value="3"/>
</dbReference>
<dbReference type="Gene3D" id="1.25.40.10">
    <property type="entry name" value="Tetratricopeptide repeat domain"/>
    <property type="match status" value="1"/>
</dbReference>
<gene>
    <name evidence="3" type="ORF">MAIT1_00709</name>
</gene>
<dbReference type="InterPro" id="IPR019734">
    <property type="entry name" value="TPR_rpt"/>
</dbReference>
<dbReference type="PANTHER" id="PTHR12788">
    <property type="entry name" value="PROTEIN-TYROSINE SULFOTRANSFERASE 2"/>
    <property type="match status" value="1"/>
</dbReference>
<accession>A0A1Y2K1P5</accession>
<name>A0A1Y2K1P5_9PROT</name>
<dbReference type="RefSeq" id="WP_085446787.1">
    <property type="nucleotide sequence ID" value="NZ_LVJN01000021.1"/>
</dbReference>
<keyword evidence="1" id="KW-0808">Transferase</keyword>
<dbReference type="SUPFAM" id="SSF48452">
    <property type="entry name" value="TPR-like"/>
    <property type="match status" value="1"/>
</dbReference>
<comment type="caution">
    <text evidence="3">The sequence shown here is derived from an EMBL/GenBank/DDBJ whole genome shotgun (WGS) entry which is preliminary data.</text>
</comment>
<keyword evidence="4" id="KW-1185">Reference proteome</keyword>
<dbReference type="SUPFAM" id="SSF52540">
    <property type="entry name" value="P-loop containing nucleoside triphosphate hydrolases"/>
    <property type="match status" value="1"/>
</dbReference>
<protein>
    <submittedName>
        <fullName evidence="3">Uncharacterized protein</fullName>
    </submittedName>
</protein>
<feature type="repeat" description="TPR" evidence="2">
    <location>
        <begin position="77"/>
        <end position="110"/>
    </location>
</feature>
<sequence length="507" mass="55973">MSTPADARIERLLQECAAHAAAGRAAQAWTACERILHSAPNHPLALAKQSELALAAGDLNRAEQLARRNAQANPQSAQAQMSLGTVLGRRNQADAAQAAFEQAAALEPANPLPYTRLAAMQLQRGQPAAAETEADRALERDPRFAEALLIRARCDVARGMPEQAVMRLVRVAPHTLDPDLRMAYYFDLATAQEAGRKPDQAMASFHEANRLFGLHKLPRNLDREALPKQLIHAIGRFSPEWAATWPPAPPEEFAAPTFVVGFPQAGGELLMRVLCAHPRIAVAWEEDLLADVKKALGPGAWPDVLAQLDGDRIRALRMLLRHAIKRRLGELTPGTQLIVKRMLNIHEAGLIHRLLPSARFLLMLRHPADHCLSAFTRRCPQTMHAPQLLTLEGSVKLYAQTMSLWLRTAQALPQLHALPVRYEQLTGDSLQCAQGVLNFLGVPWSDTVRAWRAAPVNRARFGAQGAPAIKPPPTDPRWRAQLHTLRPYMPILKPYLDAFGYASSQQK</sequence>
<evidence type="ECO:0000313" key="4">
    <source>
        <dbReference type="Proteomes" id="UP000194003"/>
    </source>
</evidence>
<keyword evidence="2" id="KW-0802">TPR repeat</keyword>
<dbReference type="AlphaFoldDB" id="A0A1Y2K1P5"/>
<dbReference type="InterPro" id="IPR027417">
    <property type="entry name" value="P-loop_NTPase"/>
</dbReference>
<organism evidence="3 4">
    <name type="scientific">Magnetofaba australis IT-1</name>
    <dbReference type="NCBI Taxonomy" id="1434232"/>
    <lineage>
        <taxon>Bacteria</taxon>
        <taxon>Pseudomonadati</taxon>
        <taxon>Pseudomonadota</taxon>
        <taxon>Magnetococcia</taxon>
        <taxon>Magnetococcales</taxon>
        <taxon>Magnetococcaceae</taxon>
        <taxon>Magnetofaba</taxon>
    </lineage>
</organism>
<dbReference type="InterPro" id="IPR026634">
    <property type="entry name" value="TPST-like"/>
</dbReference>
<dbReference type="Proteomes" id="UP000194003">
    <property type="component" value="Unassembled WGS sequence"/>
</dbReference>